<evidence type="ECO:0000313" key="4">
    <source>
        <dbReference type="Proteomes" id="UP000530234"/>
    </source>
</evidence>
<proteinExistence type="predicted"/>
<sequence length="109" mass="11682">MSGAGTRAGVGARFTYDGRAVLIDPGTRHVNRRLLRGRAGGSRHCPACLEQTGGRWKLSWRLGWSFACLEHGCLPADARPARSGQAGRPACHPEPPGTASCGRHRRHAC</sequence>
<dbReference type="RefSeq" id="WP_182660372.1">
    <property type="nucleotide sequence ID" value="NZ_VKHS01000041.1"/>
</dbReference>
<accession>A0A7W3XVF0</accession>
<dbReference type="AlphaFoldDB" id="A0A7W3XVF0"/>
<name>A0A7W3XVF0_9ACTN</name>
<gene>
    <name evidence="3" type="ORF">FOE67_03780</name>
</gene>
<feature type="region of interest" description="Disordered" evidence="1">
    <location>
        <begin position="82"/>
        <end position="109"/>
    </location>
</feature>
<evidence type="ECO:0000259" key="2">
    <source>
        <dbReference type="Pfam" id="PF06527"/>
    </source>
</evidence>
<reference evidence="4" key="1">
    <citation type="submission" date="2019-10" db="EMBL/GenBank/DDBJ databases">
        <title>Streptomyces sp. nov., a novel actinobacterium isolated from alkaline environment.</title>
        <authorList>
            <person name="Golinska P."/>
        </authorList>
    </citation>
    <scope>NUCLEOTIDE SEQUENCE [LARGE SCALE GENOMIC DNA]</scope>
    <source>
        <strain evidence="4">DSM 42108</strain>
    </source>
</reference>
<organism evidence="3 4">
    <name type="scientific">Streptomyces calidiresistens</name>
    <dbReference type="NCBI Taxonomy" id="1485586"/>
    <lineage>
        <taxon>Bacteria</taxon>
        <taxon>Bacillati</taxon>
        <taxon>Actinomycetota</taxon>
        <taxon>Actinomycetes</taxon>
        <taxon>Kitasatosporales</taxon>
        <taxon>Streptomycetaceae</taxon>
        <taxon>Streptomyces</taxon>
    </lineage>
</organism>
<feature type="domain" description="TniQ" evidence="2">
    <location>
        <begin position="38"/>
        <end position="74"/>
    </location>
</feature>
<protein>
    <recommendedName>
        <fullName evidence="2">TniQ domain-containing protein</fullName>
    </recommendedName>
</protein>
<evidence type="ECO:0000313" key="3">
    <source>
        <dbReference type="EMBL" id="MBB0228652.1"/>
    </source>
</evidence>
<dbReference type="Proteomes" id="UP000530234">
    <property type="component" value="Unassembled WGS sequence"/>
</dbReference>
<comment type="caution">
    <text evidence="3">The sequence shown here is derived from an EMBL/GenBank/DDBJ whole genome shotgun (WGS) entry which is preliminary data.</text>
</comment>
<dbReference type="InterPro" id="IPR009492">
    <property type="entry name" value="TniQ"/>
</dbReference>
<dbReference type="Pfam" id="PF06527">
    <property type="entry name" value="TniQ"/>
    <property type="match status" value="1"/>
</dbReference>
<keyword evidence="4" id="KW-1185">Reference proteome</keyword>
<evidence type="ECO:0000256" key="1">
    <source>
        <dbReference type="SAM" id="MobiDB-lite"/>
    </source>
</evidence>
<dbReference type="EMBL" id="VKHS01000041">
    <property type="protein sequence ID" value="MBB0228652.1"/>
    <property type="molecule type" value="Genomic_DNA"/>
</dbReference>